<sequence length="31" mass="3544">MQRISEEQIHLLLESIKDGTCTLKDNQMGVL</sequence>
<proteinExistence type="predicted"/>
<name>A0ABS4I9T9_9BACL</name>
<reference evidence="1 2" key="1">
    <citation type="submission" date="2021-03" db="EMBL/GenBank/DDBJ databases">
        <title>Genomic Encyclopedia of Type Strains, Phase IV (KMG-IV): sequencing the most valuable type-strain genomes for metagenomic binning, comparative biology and taxonomic classification.</title>
        <authorList>
            <person name="Goeker M."/>
        </authorList>
    </citation>
    <scope>NUCLEOTIDE SEQUENCE [LARGE SCALE GENOMIC DNA]</scope>
    <source>
        <strain evidence="1 2">DSM 24950</strain>
    </source>
</reference>
<organism evidence="1 2">
    <name type="scientific">Paenibacillus aceris</name>
    <dbReference type="NCBI Taxonomy" id="869555"/>
    <lineage>
        <taxon>Bacteria</taxon>
        <taxon>Bacillati</taxon>
        <taxon>Bacillota</taxon>
        <taxon>Bacilli</taxon>
        <taxon>Bacillales</taxon>
        <taxon>Paenibacillaceae</taxon>
        <taxon>Paenibacillus</taxon>
    </lineage>
</organism>
<gene>
    <name evidence="1" type="ORF">J2Z65_006956</name>
</gene>
<dbReference type="Proteomes" id="UP001519344">
    <property type="component" value="Unassembled WGS sequence"/>
</dbReference>
<evidence type="ECO:0000313" key="1">
    <source>
        <dbReference type="EMBL" id="MBP1967684.1"/>
    </source>
</evidence>
<keyword evidence="2" id="KW-1185">Reference proteome</keyword>
<evidence type="ECO:0000313" key="2">
    <source>
        <dbReference type="Proteomes" id="UP001519344"/>
    </source>
</evidence>
<dbReference type="EMBL" id="JAGGKV010000039">
    <property type="protein sequence ID" value="MBP1967684.1"/>
    <property type="molecule type" value="Genomic_DNA"/>
</dbReference>
<protein>
    <submittedName>
        <fullName evidence="1">Uncharacterized protein</fullName>
    </submittedName>
</protein>
<accession>A0ABS4I9T9</accession>
<comment type="caution">
    <text evidence="1">The sequence shown here is derived from an EMBL/GenBank/DDBJ whole genome shotgun (WGS) entry which is preliminary data.</text>
</comment>